<evidence type="ECO:0000256" key="2">
    <source>
        <dbReference type="ARBA" id="ARBA00011524"/>
    </source>
</evidence>
<feature type="domain" description="RSE1/DDB1/CPSF1 second beta-propeller" evidence="14">
    <location>
        <begin position="460"/>
        <end position="776"/>
    </location>
</feature>
<keyword evidence="4" id="KW-0747">Spliceosome</keyword>
<dbReference type="InterPro" id="IPR036322">
    <property type="entry name" value="WD40_repeat_dom_sf"/>
</dbReference>
<dbReference type="InterPro" id="IPR015943">
    <property type="entry name" value="WD40/YVTN_repeat-like_dom_sf"/>
</dbReference>
<feature type="compositionally biased region" description="Acidic residues" evidence="11">
    <location>
        <begin position="1773"/>
        <end position="1790"/>
    </location>
</feature>
<evidence type="ECO:0000256" key="1">
    <source>
        <dbReference type="ARBA" id="ARBA00004123"/>
    </source>
</evidence>
<dbReference type="InterPro" id="IPR050358">
    <property type="entry name" value="RSE1/DDB1/CFT1"/>
</dbReference>
<dbReference type="GO" id="GO:0003676">
    <property type="term" value="F:nucleic acid binding"/>
    <property type="evidence" value="ECO:0007669"/>
    <property type="project" value="InterPro"/>
</dbReference>
<comment type="subunit">
    <text evidence="2">Associated with the spliceosome.</text>
</comment>
<evidence type="ECO:0000256" key="7">
    <source>
        <dbReference type="ARBA" id="ARBA00038266"/>
    </source>
</evidence>
<accession>A0AAD5YI78</accession>
<dbReference type="Proteomes" id="UP001212997">
    <property type="component" value="Unassembled WGS sequence"/>
</dbReference>
<evidence type="ECO:0000259" key="14">
    <source>
        <dbReference type="Pfam" id="PF23726"/>
    </source>
</evidence>
<keyword evidence="5" id="KW-0508">mRNA splicing</keyword>
<dbReference type="InterPro" id="IPR018846">
    <property type="entry name" value="Beta-prop_RSE1/DDB1/CPSF1_1st"/>
</dbReference>
<feature type="domain" description="RSE1/DDB1/CPSF1 C-terminal" evidence="12">
    <location>
        <begin position="858"/>
        <end position="1178"/>
    </location>
</feature>
<evidence type="ECO:0000259" key="12">
    <source>
        <dbReference type="Pfam" id="PF03178"/>
    </source>
</evidence>
<dbReference type="InterPro" id="IPR058543">
    <property type="entry name" value="Beta-prop_RSE1/DDB1/CPSF1_2nd"/>
</dbReference>
<reference evidence="15" key="1">
    <citation type="submission" date="2022-07" db="EMBL/GenBank/DDBJ databases">
        <title>Genome Sequence of Physisporinus lineatus.</title>
        <authorList>
            <person name="Buettner E."/>
        </authorList>
    </citation>
    <scope>NUCLEOTIDE SEQUENCE</scope>
    <source>
        <strain evidence="15">VT162</strain>
    </source>
</reference>
<dbReference type="FunFam" id="2.130.10.10:FF:000068">
    <property type="entry name" value="Pre-mRNA-splicing factor rse1, variant"/>
    <property type="match status" value="1"/>
</dbReference>
<keyword evidence="3" id="KW-0507">mRNA processing</keyword>
<name>A0AAD5YI78_9APHY</name>
<keyword evidence="16" id="KW-1185">Reference proteome</keyword>
<dbReference type="FunFam" id="2.130.10.10:FF:001143">
    <property type="entry name" value="Pre-mRNA-splicing factor rse-1, putative"/>
    <property type="match status" value="1"/>
</dbReference>
<protein>
    <recommendedName>
        <fullName evidence="8">Pre-mRNA-splicing factor RSE1</fullName>
    </recommendedName>
    <alternativeName>
        <fullName evidence="10">Pre-mRNA-splicing factor rse1</fullName>
    </alternativeName>
</protein>
<feature type="compositionally biased region" description="Acidic residues" evidence="11">
    <location>
        <begin position="1245"/>
        <end position="1262"/>
    </location>
</feature>
<dbReference type="Gene3D" id="2.130.10.10">
    <property type="entry name" value="YVTN repeat-like/Quinoprotein amine dehydrogenase"/>
    <property type="match status" value="3"/>
</dbReference>
<comment type="function">
    <text evidence="9">Involved in pre-mRNA splicing and cell cycle control.</text>
</comment>
<evidence type="ECO:0000256" key="5">
    <source>
        <dbReference type="ARBA" id="ARBA00023187"/>
    </source>
</evidence>
<dbReference type="Pfam" id="PF03178">
    <property type="entry name" value="CPSF_A"/>
    <property type="match status" value="1"/>
</dbReference>
<dbReference type="PANTHER" id="PTHR10644">
    <property type="entry name" value="DNA REPAIR/RNA PROCESSING CPSF FAMILY"/>
    <property type="match status" value="1"/>
</dbReference>
<dbReference type="InterPro" id="IPR004871">
    <property type="entry name" value="RSE1/DDB1/CPSF1_C"/>
</dbReference>
<comment type="similarity">
    <text evidence="7">Belongs to the RSE1 family.</text>
</comment>
<dbReference type="GO" id="GO:0006397">
    <property type="term" value="P:mRNA processing"/>
    <property type="evidence" value="ECO:0007669"/>
    <property type="project" value="UniProtKB-KW"/>
</dbReference>
<proteinExistence type="inferred from homology"/>
<evidence type="ECO:0000256" key="8">
    <source>
        <dbReference type="ARBA" id="ARBA00040134"/>
    </source>
</evidence>
<evidence type="ECO:0000313" key="16">
    <source>
        <dbReference type="Proteomes" id="UP001212997"/>
    </source>
</evidence>
<evidence type="ECO:0000256" key="9">
    <source>
        <dbReference type="ARBA" id="ARBA00055157"/>
    </source>
</evidence>
<dbReference type="Pfam" id="PF23726">
    <property type="entry name" value="Beta-prop_RSE1_2nd"/>
    <property type="match status" value="1"/>
</dbReference>
<evidence type="ECO:0000256" key="3">
    <source>
        <dbReference type="ARBA" id="ARBA00022664"/>
    </source>
</evidence>
<dbReference type="SUPFAM" id="SSF50978">
    <property type="entry name" value="WD40 repeat-like"/>
    <property type="match status" value="1"/>
</dbReference>
<evidence type="ECO:0000313" key="15">
    <source>
        <dbReference type="EMBL" id="KAJ3486431.1"/>
    </source>
</evidence>
<evidence type="ECO:0000256" key="6">
    <source>
        <dbReference type="ARBA" id="ARBA00023242"/>
    </source>
</evidence>
<comment type="caution">
    <text evidence="15">The sequence shown here is derived from an EMBL/GenBank/DDBJ whole genome shotgun (WGS) entry which is preliminary data.</text>
</comment>
<evidence type="ECO:0000256" key="4">
    <source>
        <dbReference type="ARBA" id="ARBA00022728"/>
    </source>
</evidence>
<feature type="region of interest" description="Disordered" evidence="11">
    <location>
        <begin position="1747"/>
        <end position="1793"/>
    </location>
</feature>
<gene>
    <name evidence="15" type="ORF">NLI96_g4241</name>
</gene>
<evidence type="ECO:0000256" key="10">
    <source>
        <dbReference type="ARBA" id="ARBA00068521"/>
    </source>
</evidence>
<evidence type="ECO:0000256" key="11">
    <source>
        <dbReference type="SAM" id="MobiDB-lite"/>
    </source>
</evidence>
<organism evidence="15 16">
    <name type="scientific">Meripilus lineatus</name>
    <dbReference type="NCBI Taxonomy" id="2056292"/>
    <lineage>
        <taxon>Eukaryota</taxon>
        <taxon>Fungi</taxon>
        <taxon>Dikarya</taxon>
        <taxon>Basidiomycota</taxon>
        <taxon>Agaricomycotina</taxon>
        <taxon>Agaricomycetes</taxon>
        <taxon>Polyporales</taxon>
        <taxon>Meripilaceae</taxon>
        <taxon>Meripilus</taxon>
    </lineage>
</organism>
<dbReference type="Pfam" id="PF10433">
    <property type="entry name" value="Beta-prop_RSE1_1st"/>
    <property type="match status" value="1"/>
</dbReference>
<feature type="domain" description="RSE1/DDB1/CPSF1 first beta-propeller" evidence="13">
    <location>
        <begin position="13"/>
        <end position="415"/>
    </location>
</feature>
<evidence type="ECO:0000259" key="13">
    <source>
        <dbReference type="Pfam" id="PF10433"/>
    </source>
</evidence>
<dbReference type="EMBL" id="JANAWD010000121">
    <property type="protein sequence ID" value="KAJ3486431.1"/>
    <property type="molecule type" value="Genomic_DNA"/>
</dbReference>
<sequence>MHLYNLTLQPPTAITQAIVGNFSGARQQEIIVSRGTRLELLRPDVQTGKVSTVIASDVFGSIRSLAAFRLTGGTKDYAIVGSDSGRIIILDYDPKTSSFVKVHQETFGKSGSRRIVPGQYLAADPKGRSVMISAVEKAKLVYILNRDAAANLTISSPLEAHKNNSIIHHIVGLDVGFENPTFAALEVDYSESDQDPTGEAFNAAEKMLTYYELDLGLNHVVRKWSEPTDPRANLLVQVPGGQLASSDRYDGPSGVLVCCEDHIIYRHMDAPQHRIPIPRRRHPLEDTERGLIITAAVMHKMKGAFFFLLQSEEGDLYKVTIEHEEQDVKSVKIKYFDTVPVATSLCILKSGFLFVASEFGNHYLYQFQKLGDDDNEPEFSSASYPSFGMADATLPLPRAYFKPRALDNLTLVDELESLDPIVDSKVMNILPNSDTPQIFTACGRGARSTFRTLRHGLEVEEVVSSDLPGIPNAVWTTKLKEDDEYDSYIILSFVNGTLVLSIGETIEEVQDTGFLSSAPTLAVQQIGADALLQVHPQGIRHVLADRRVNEWRVPQGKHIVSATTNKRQVVVALSSAELVYFELDLDGQLNEYQDRKAMGSTVLALSIAEVPEGRQRTPFLAVGCEDQTVRIISLDPESTLETISLQALTAPPSAICIADMLDAGINKTQLTTFVNIGLQNGVLLRTVLDPVNGQLTDTRTRFLGTRPIRLIRVTIQKNPGILALSSRSWLNYTYQNLMHFTPLIFENLDYAWSFSAELCPEGLIGISGSVLRIFQIPKLGTKLKQDAIPLSYTPRKFISHPSNGYFYLIEGDHRVMGEEAARKQLDTLRQQGKSIDRDVLDLPPDVFGRPKAPAGTWASCIRVIDPVSAQTLSVIELDNNENAFSLAIVPFAAKNGELHLVVGTAQDTFLAPRSCTSGFLRTYQFVDDGRSLELLHKTETNDVPLAVMAFQGRLVAGVGKALRIYDMGKKKLLRKVENKAFSSAIVSLNTQGSRILVGDMQESISFAVYKPPENRLLVFADDNQPRWTTAATMVDYNTVVAGDRFGNVFVNRLDAKISDQIDDDPTGAGILHEKGSFAGAPHKTQMIAHFHVGDIITAIHKVALVAGGREVLLYTGLHGTIGILLPFVSKEDVDFINTLEQHMRTEQGSLVGRDHLAWRGYYVPVKAVVDGDLCETFARLPANKQSAIAAQETTLEDLSRVMESQNLLDHEGLTMDIVREIARGRVLLRERNAPSPSLPLQDPESVSDSDDTDGSDSEEDPHEDVAYTLERIASCERRIGRLREELRRNTNSVSLIHLEDQKEALLGVLQRKKKLISEVGRLRPQYKPIHGIALRCIFEAAIPPSEYLDPSLSAGPDSYWCQVLRTKKTWTLVCKDWNFIAVSILYHAVVLRHVGQLPAFASSIRSNPALGGLVHSLALAFMVPTVFNSVVTDCVHFILEACTNIRKLYLSSEFLVGCPAGLSLFATPNSGDMAPCIQSTASRLSLLSIHHDLTIHHPKPAFPTSLLLASHNLVTLHIKIPKCPITISDLSLGSLKSLSLMHTDKDHDHCGCIEKVCQWNLPKLDSLTLNWRRELVAVKVGDPLPEQHIFRSHGQRLRYLDLVDVDLHFPVNTRNYVSAIIDLCPMLEHLVCTDDLPRTDIAFILNKCRLPLLFVDVLTTYKSKQRKNLSKLIANRDQSRPHLRWIDRGLYRFASSLPRLIPPDPVGLPPGTCRIHRIFDYMILEARTSLVHHEDDISENLNALMKDLDPRSSTPESDITESDFSDADTYYPDNDEDEDENELETEEQITVEEAIQRFRDTL</sequence>
<dbReference type="GO" id="GO:0008380">
    <property type="term" value="P:RNA splicing"/>
    <property type="evidence" value="ECO:0007669"/>
    <property type="project" value="UniProtKB-KW"/>
</dbReference>
<keyword evidence="6" id="KW-0539">Nucleus</keyword>
<feature type="region of interest" description="Disordered" evidence="11">
    <location>
        <begin position="1232"/>
        <end position="1264"/>
    </location>
</feature>
<dbReference type="GO" id="GO:0005681">
    <property type="term" value="C:spliceosomal complex"/>
    <property type="evidence" value="ECO:0007669"/>
    <property type="project" value="UniProtKB-KW"/>
</dbReference>
<comment type="subcellular location">
    <subcellularLocation>
        <location evidence="1">Nucleus</location>
    </subcellularLocation>
</comment>